<dbReference type="RefSeq" id="WP_007067932.1">
    <property type="nucleotide sequence ID" value="NZ_DS022272.1"/>
</dbReference>
<comment type="cofactor">
    <cofactor evidence="1 11">
        <name>Mg(2+)</name>
        <dbReference type="ChEBI" id="CHEBI:18420"/>
    </cofactor>
</comment>
<sequence length="327" mass="35998">MANPEPSYLAEKNRVADAPSENWVYRYLPQALWPYAQLARWDRPIGWQLLMWPCWWSAALAPLAAPTTAVHMGLPDLSHLFLFLVGAIAMRGAGCTYNDLVDEEIDASVARTRSRPLPSGRISRRDAKLFMVAQSLTGFLVLVQFNPFAILLGIASLGAVAIYPFLKRFTDWPQLGLGLAFSWGALMGWACYWGSLSLAPVLLYLGSILWVIGYDTIYAHQDKEDDALVGVRSTAQLFGAKTKQAIVLLYGGAVVLFFLAFAFTGNGVGWPAYLGLALGAGQMGWQIRSLDIDNPSECLRLFKSNSAFGWILFFGLVFSALWSISVA</sequence>
<name>Q0G4C4_9HYPH</name>
<dbReference type="EC" id="2.5.1.39" evidence="11 12"/>
<dbReference type="HAMAP" id="MF_01635">
    <property type="entry name" value="UbiA"/>
    <property type="match status" value="1"/>
</dbReference>
<dbReference type="GO" id="GO:0008412">
    <property type="term" value="F:4-hydroxybenzoate polyprenyltransferase activity"/>
    <property type="evidence" value="ECO:0007669"/>
    <property type="project" value="UniProtKB-UniRule"/>
</dbReference>
<comment type="catalytic activity">
    <reaction evidence="11">
        <text>all-trans-octaprenyl diphosphate + 4-hydroxybenzoate = 4-hydroxy-3-(all-trans-octaprenyl)benzoate + diphosphate</text>
        <dbReference type="Rhea" id="RHEA:27782"/>
        <dbReference type="ChEBI" id="CHEBI:1617"/>
        <dbReference type="ChEBI" id="CHEBI:17879"/>
        <dbReference type="ChEBI" id="CHEBI:33019"/>
        <dbReference type="ChEBI" id="CHEBI:57711"/>
        <dbReference type="EC" id="2.5.1.39"/>
    </reaction>
</comment>
<dbReference type="eggNOG" id="COG0382">
    <property type="taxonomic scope" value="Bacteria"/>
</dbReference>
<dbReference type="Proteomes" id="UP000004310">
    <property type="component" value="Unassembled WGS sequence"/>
</dbReference>
<dbReference type="InterPro" id="IPR039653">
    <property type="entry name" value="Prenyltransferase"/>
</dbReference>
<dbReference type="InterPro" id="IPR000537">
    <property type="entry name" value="UbiA_prenyltransferase"/>
</dbReference>
<dbReference type="CDD" id="cd13959">
    <property type="entry name" value="PT_UbiA_COQ2"/>
    <property type="match status" value="1"/>
</dbReference>
<dbReference type="AlphaFoldDB" id="Q0G4C4"/>
<keyword evidence="6 11" id="KW-0808">Transferase</keyword>
<evidence type="ECO:0000256" key="2">
    <source>
        <dbReference type="ARBA" id="ARBA00004141"/>
    </source>
</evidence>
<dbReference type="PANTHER" id="PTHR11048">
    <property type="entry name" value="PRENYLTRANSFERASES"/>
    <property type="match status" value="1"/>
</dbReference>
<dbReference type="Gene3D" id="1.10.357.140">
    <property type="entry name" value="UbiA prenyltransferase"/>
    <property type="match status" value="1"/>
</dbReference>
<evidence type="ECO:0000256" key="10">
    <source>
        <dbReference type="ARBA" id="ARBA00023136"/>
    </source>
</evidence>
<evidence type="ECO:0000256" key="12">
    <source>
        <dbReference type="NCBIfam" id="TIGR01474"/>
    </source>
</evidence>
<evidence type="ECO:0000256" key="3">
    <source>
        <dbReference type="ARBA" id="ARBA00005985"/>
    </source>
</evidence>
<comment type="similarity">
    <text evidence="3 11">Belongs to the UbiA prenyltransferase family.</text>
</comment>
<evidence type="ECO:0000256" key="6">
    <source>
        <dbReference type="ARBA" id="ARBA00022679"/>
    </source>
</evidence>
<dbReference type="InterPro" id="IPR044878">
    <property type="entry name" value="UbiA_sf"/>
</dbReference>
<organism evidence="13 14">
    <name type="scientific">Fulvimarina pelagi HTCC2506</name>
    <dbReference type="NCBI Taxonomy" id="314231"/>
    <lineage>
        <taxon>Bacteria</taxon>
        <taxon>Pseudomonadati</taxon>
        <taxon>Pseudomonadota</taxon>
        <taxon>Alphaproteobacteria</taxon>
        <taxon>Hyphomicrobiales</taxon>
        <taxon>Aurantimonadaceae</taxon>
        <taxon>Fulvimarina</taxon>
    </lineage>
</organism>
<feature type="transmembrane region" description="Helical" evidence="11">
    <location>
        <begin position="245"/>
        <end position="264"/>
    </location>
</feature>
<evidence type="ECO:0000256" key="1">
    <source>
        <dbReference type="ARBA" id="ARBA00001946"/>
    </source>
</evidence>
<evidence type="ECO:0000256" key="9">
    <source>
        <dbReference type="ARBA" id="ARBA00022989"/>
    </source>
</evidence>
<dbReference type="HOGENOM" id="CLU_034879_0_2_5"/>
<evidence type="ECO:0000256" key="5">
    <source>
        <dbReference type="ARBA" id="ARBA00022519"/>
    </source>
</evidence>
<feature type="transmembrane region" description="Helical" evidence="11">
    <location>
        <begin position="139"/>
        <end position="163"/>
    </location>
</feature>
<dbReference type="PANTHER" id="PTHR11048:SF28">
    <property type="entry name" value="4-HYDROXYBENZOATE POLYPRENYLTRANSFERASE, MITOCHONDRIAL"/>
    <property type="match status" value="1"/>
</dbReference>
<comment type="pathway">
    <text evidence="11">Cofactor biosynthesis; ubiquinone biosynthesis.</text>
</comment>
<dbReference type="InterPro" id="IPR006370">
    <property type="entry name" value="HB_polyprenyltransferase-like"/>
</dbReference>
<keyword evidence="4 11" id="KW-1003">Cell membrane</keyword>
<comment type="caution">
    <text evidence="11">Lacks conserved residue(s) required for the propagation of feature annotation.</text>
</comment>
<keyword evidence="14" id="KW-1185">Reference proteome</keyword>
<comment type="subcellular location">
    <subcellularLocation>
        <location evidence="11">Cell inner membrane</location>
        <topology evidence="11">Multi-pass membrane protein</topology>
    </subcellularLocation>
    <subcellularLocation>
        <location evidence="2">Membrane</location>
        <topology evidence="2">Multi-pass membrane protein</topology>
    </subcellularLocation>
</comment>
<dbReference type="UniPathway" id="UPA00232"/>
<dbReference type="GO" id="GO:0006744">
    <property type="term" value="P:ubiquinone biosynthetic process"/>
    <property type="evidence" value="ECO:0007669"/>
    <property type="project" value="UniProtKB-UniRule"/>
</dbReference>
<dbReference type="NCBIfam" id="TIGR01474">
    <property type="entry name" value="ubiA_proteo"/>
    <property type="match status" value="1"/>
</dbReference>
<dbReference type="InterPro" id="IPR030470">
    <property type="entry name" value="UbiA_prenylTrfase_CS"/>
</dbReference>
<keyword evidence="5 11" id="KW-0997">Cell inner membrane</keyword>
<evidence type="ECO:0000256" key="7">
    <source>
        <dbReference type="ARBA" id="ARBA00022688"/>
    </source>
</evidence>
<dbReference type="EMBL" id="AATP01000002">
    <property type="protein sequence ID" value="EAU41557.1"/>
    <property type="molecule type" value="Genomic_DNA"/>
</dbReference>
<keyword evidence="9 11" id="KW-1133">Transmembrane helix</keyword>
<evidence type="ECO:0000256" key="4">
    <source>
        <dbReference type="ARBA" id="ARBA00022475"/>
    </source>
</evidence>
<comment type="caution">
    <text evidence="13">The sequence shown here is derived from an EMBL/GenBank/DDBJ whole genome shotgun (WGS) entry which is preliminary data.</text>
</comment>
<evidence type="ECO:0000313" key="14">
    <source>
        <dbReference type="Proteomes" id="UP000004310"/>
    </source>
</evidence>
<keyword evidence="7 11" id="KW-0831">Ubiquinone biosynthesis</keyword>
<accession>Q0G4C4</accession>
<keyword evidence="10 11" id="KW-0472">Membrane</keyword>
<keyword evidence="11" id="KW-0460">Magnesium</keyword>
<dbReference type="FunFam" id="1.20.120.1780:FF:000001">
    <property type="entry name" value="4-hydroxybenzoate octaprenyltransferase"/>
    <property type="match status" value="1"/>
</dbReference>
<dbReference type="GO" id="GO:0005886">
    <property type="term" value="C:plasma membrane"/>
    <property type="evidence" value="ECO:0007669"/>
    <property type="project" value="UniProtKB-SubCell"/>
</dbReference>
<dbReference type="Pfam" id="PF01040">
    <property type="entry name" value="UbiA"/>
    <property type="match status" value="1"/>
</dbReference>
<dbReference type="Gene3D" id="1.20.120.1780">
    <property type="entry name" value="UbiA prenyltransferase"/>
    <property type="match status" value="1"/>
</dbReference>
<dbReference type="PROSITE" id="PS00943">
    <property type="entry name" value="UBIA"/>
    <property type="match status" value="1"/>
</dbReference>
<dbReference type="STRING" id="217511.GCA_001463845_02351"/>
<feature type="transmembrane region" description="Helical" evidence="11">
    <location>
        <begin position="307"/>
        <end position="325"/>
    </location>
</feature>
<gene>
    <name evidence="11" type="primary">ubiA</name>
    <name evidence="13" type="ORF">FP2506_14029</name>
</gene>
<reference evidence="13 14" key="1">
    <citation type="journal article" date="2010" name="J. Bacteriol.">
        <title>Genome sequence of Fulvimarina pelagi HTCC2506T, a Mn(II)-oxidizing alphaproteobacterium possessing an aerobic anoxygenic photosynthetic gene cluster and Xanthorhodopsin.</title>
        <authorList>
            <person name="Kang I."/>
            <person name="Oh H.M."/>
            <person name="Lim S.I."/>
            <person name="Ferriera S."/>
            <person name="Giovannoni S.J."/>
            <person name="Cho J.C."/>
        </authorList>
    </citation>
    <scope>NUCLEOTIDE SEQUENCE [LARGE SCALE GENOMIC DNA]</scope>
    <source>
        <strain evidence="13 14">HTCC2506</strain>
    </source>
</reference>
<evidence type="ECO:0000313" key="13">
    <source>
        <dbReference type="EMBL" id="EAU41557.1"/>
    </source>
</evidence>
<protein>
    <recommendedName>
        <fullName evidence="11 12">4-hydroxybenzoate octaprenyltransferase</fullName>
        <ecNumber evidence="11 12">2.5.1.39</ecNumber>
    </recommendedName>
    <alternativeName>
        <fullName evidence="11">4-HB polyprenyltransferase</fullName>
    </alternativeName>
</protein>
<evidence type="ECO:0000256" key="11">
    <source>
        <dbReference type="HAMAP-Rule" id="MF_01635"/>
    </source>
</evidence>
<dbReference type="FunFam" id="1.10.357.140:FF:000008">
    <property type="entry name" value="4-hydroxybenzoate octaprenyltransferase"/>
    <property type="match status" value="1"/>
</dbReference>
<proteinExistence type="inferred from homology"/>
<feature type="transmembrane region" description="Helical" evidence="11">
    <location>
        <begin position="201"/>
        <end position="219"/>
    </location>
</feature>
<evidence type="ECO:0000256" key="8">
    <source>
        <dbReference type="ARBA" id="ARBA00022692"/>
    </source>
</evidence>
<comment type="function">
    <text evidence="11">Catalyzes the prenylation of para-hydroxybenzoate (PHB) with an all-trans polyprenyl group. Mediates the second step in the final reaction sequence of ubiquinone-8 (UQ-8) biosynthesis, which is the condensation of the polyisoprenoid side chain with PHB, generating the first membrane-bound Q intermediate 3-octaprenyl-4-hydroxybenzoate.</text>
</comment>
<keyword evidence="8 11" id="KW-0812">Transmembrane</keyword>